<gene>
    <name evidence="1" type="ORF">PQR01_39590</name>
</gene>
<protein>
    <submittedName>
        <fullName evidence="1">DUF4148 domain-containing protein</fullName>
    </submittedName>
</protein>
<name>A0ACC7NQL0_9BURK</name>
<evidence type="ECO:0000313" key="2">
    <source>
        <dbReference type="Proteomes" id="UP001629235"/>
    </source>
</evidence>
<evidence type="ECO:0000313" key="1">
    <source>
        <dbReference type="EMBL" id="MFM0109313.1"/>
    </source>
</evidence>
<sequence>MKALIKAVLIACALSAPAFAFAQTANAPVTRAQVQADLVLVEQAGYRPAATDPYYPADLQTAEAKIAAHSQTPEASSLGGVTTGASQAGALLASNDADPIYAHH</sequence>
<proteinExistence type="predicted"/>
<accession>A0ACC7NQL0</accession>
<comment type="caution">
    <text evidence="1">The sequence shown here is derived from an EMBL/GenBank/DDBJ whole genome shotgun (WGS) entry which is preliminary data.</text>
</comment>
<dbReference type="EMBL" id="JAQQDW010000198">
    <property type="protein sequence ID" value="MFM0109313.1"/>
    <property type="molecule type" value="Genomic_DNA"/>
</dbReference>
<dbReference type="Proteomes" id="UP001629235">
    <property type="component" value="Unassembled WGS sequence"/>
</dbReference>
<reference evidence="1 2" key="1">
    <citation type="journal article" date="2024" name="Chem. Sci.">
        <title>Discovery of megapolipeptins by genome mining of a Burkholderiales bacteria collection.</title>
        <authorList>
            <person name="Paulo B.S."/>
            <person name="Recchia M.J.J."/>
            <person name="Lee S."/>
            <person name="Fergusson C.H."/>
            <person name="Romanowski S.B."/>
            <person name="Hernandez A."/>
            <person name="Krull N."/>
            <person name="Liu D.Y."/>
            <person name="Cavanagh H."/>
            <person name="Bos A."/>
            <person name="Gray C.A."/>
            <person name="Murphy B.T."/>
            <person name="Linington R.G."/>
            <person name="Eustaquio A.S."/>
        </authorList>
    </citation>
    <scope>NUCLEOTIDE SEQUENCE [LARGE SCALE GENOMIC DNA]</scope>
    <source>
        <strain evidence="1 2">RL18-126-BIB-B</strain>
    </source>
</reference>
<keyword evidence="2" id="KW-1185">Reference proteome</keyword>
<organism evidence="1 2">
    <name type="scientific">Paraburkholderia rhynchosiae</name>
    <dbReference type="NCBI Taxonomy" id="487049"/>
    <lineage>
        <taxon>Bacteria</taxon>
        <taxon>Pseudomonadati</taxon>
        <taxon>Pseudomonadota</taxon>
        <taxon>Betaproteobacteria</taxon>
        <taxon>Burkholderiales</taxon>
        <taxon>Burkholderiaceae</taxon>
        <taxon>Paraburkholderia</taxon>
    </lineage>
</organism>